<gene>
    <name evidence="1" type="ORF">D1012_17245</name>
</gene>
<name>A0A411YY44_9RHOB</name>
<dbReference type="Proteomes" id="UP000284547">
    <property type="component" value="Unassembled WGS sequence"/>
</dbReference>
<proteinExistence type="predicted"/>
<reference evidence="1 2" key="1">
    <citation type="submission" date="2018-08" db="EMBL/GenBank/DDBJ databases">
        <title>Flavobacterium tibetense sp. nov., isolated from a wetland YonghuCo on Tibetan Plateau.</title>
        <authorList>
            <person name="Phurbu D."/>
            <person name="Lu H."/>
            <person name="Xing P."/>
        </authorList>
    </citation>
    <scope>NUCLEOTIDE SEQUENCE [LARGE SCALE GENOMIC DNA]</scope>
    <source>
        <strain evidence="1 2">DJC</strain>
    </source>
</reference>
<evidence type="ECO:0000313" key="2">
    <source>
        <dbReference type="Proteomes" id="UP000284547"/>
    </source>
</evidence>
<sequence length="94" mass="10280">MSVIFDVALLALLVVAASVSLGILFTVLHIGRDRWKEAANLSGSASAVLKGEVETDRDGLRDPRVSKGKVWDKATKHWRSQGKLSDEYVKNMVA</sequence>
<accession>A0A411YY44</accession>
<protein>
    <submittedName>
        <fullName evidence="1">Uncharacterized protein</fullName>
    </submittedName>
</protein>
<dbReference type="RefSeq" id="WP_118155245.1">
    <property type="nucleotide sequence ID" value="NZ_QWEY01000011.1"/>
</dbReference>
<keyword evidence="2" id="KW-1185">Reference proteome</keyword>
<dbReference type="AlphaFoldDB" id="A0A411YY44"/>
<dbReference type="OrthoDB" id="9925133at2"/>
<organism evidence="1 2">
    <name type="scientific">Pseudotabrizicola alkalilacus</name>
    <dbReference type="NCBI Taxonomy" id="2305252"/>
    <lineage>
        <taxon>Bacteria</taxon>
        <taxon>Pseudomonadati</taxon>
        <taxon>Pseudomonadota</taxon>
        <taxon>Alphaproteobacteria</taxon>
        <taxon>Rhodobacterales</taxon>
        <taxon>Paracoccaceae</taxon>
        <taxon>Pseudotabrizicola</taxon>
    </lineage>
</organism>
<dbReference type="EMBL" id="QWEY01000011">
    <property type="protein sequence ID" value="RGP35817.1"/>
    <property type="molecule type" value="Genomic_DNA"/>
</dbReference>
<comment type="caution">
    <text evidence="1">The sequence shown here is derived from an EMBL/GenBank/DDBJ whole genome shotgun (WGS) entry which is preliminary data.</text>
</comment>
<evidence type="ECO:0000313" key="1">
    <source>
        <dbReference type="EMBL" id="RGP35817.1"/>
    </source>
</evidence>